<evidence type="ECO:0000256" key="2">
    <source>
        <dbReference type="ARBA" id="ARBA00005982"/>
    </source>
</evidence>
<keyword evidence="6" id="KW-0813">Transport</keyword>
<dbReference type="Proteomes" id="UP000317171">
    <property type="component" value="Chromosome"/>
</dbReference>
<dbReference type="RefSeq" id="WP_145217812.1">
    <property type="nucleotide sequence ID" value="NZ_CP036269.1"/>
</dbReference>
<dbReference type="PROSITE" id="PS01023">
    <property type="entry name" value="PTR2_2"/>
    <property type="match status" value="1"/>
</dbReference>
<comment type="similarity">
    <text evidence="2 6">Belongs to the major facilitator superfamily. Proton-dependent oligopeptide transporter (POT/PTR) (TC 2.A.17) family.</text>
</comment>
<dbReference type="Pfam" id="PF00854">
    <property type="entry name" value="PTR2"/>
    <property type="match status" value="2"/>
</dbReference>
<dbReference type="PROSITE" id="PS01022">
    <property type="entry name" value="PTR2_1"/>
    <property type="match status" value="1"/>
</dbReference>
<accession>A0A517RHB5</accession>
<feature type="transmembrane region" description="Helical" evidence="7">
    <location>
        <begin position="229"/>
        <end position="251"/>
    </location>
</feature>
<feature type="transmembrane region" description="Helical" evidence="7">
    <location>
        <begin position="118"/>
        <end position="137"/>
    </location>
</feature>
<dbReference type="GO" id="GO:0006857">
    <property type="term" value="P:oligopeptide transport"/>
    <property type="evidence" value="ECO:0007669"/>
    <property type="project" value="InterPro"/>
</dbReference>
<proteinExistence type="inferred from homology"/>
<name>A0A517RHB5_9PLAN</name>
<evidence type="ECO:0000256" key="1">
    <source>
        <dbReference type="ARBA" id="ARBA00004141"/>
    </source>
</evidence>
<evidence type="ECO:0000313" key="9">
    <source>
        <dbReference type="Proteomes" id="UP000317171"/>
    </source>
</evidence>
<feature type="transmembrane region" description="Helical" evidence="7">
    <location>
        <begin position="384"/>
        <end position="407"/>
    </location>
</feature>
<comment type="subcellular location">
    <subcellularLocation>
        <location evidence="1 6">Membrane</location>
        <topology evidence="1 6">Multi-pass membrane protein</topology>
    </subcellularLocation>
</comment>
<evidence type="ECO:0000256" key="7">
    <source>
        <dbReference type="SAM" id="Phobius"/>
    </source>
</evidence>
<dbReference type="SUPFAM" id="SSF103473">
    <property type="entry name" value="MFS general substrate transporter"/>
    <property type="match status" value="1"/>
</dbReference>
<protein>
    <submittedName>
        <fullName evidence="8">Di-/tripeptide transporter</fullName>
    </submittedName>
</protein>
<feature type="transmembrane region" description="Helical" evidence="7">
    <location>
        <begin position="70"/>
        <end position="89"/>
    </location>
</feature>
<feature type="transmembrane region" description="Helical" evidence="7">
    <location>
        <begin position="185"/>
        <end position="204"/>
    </location>
</feature>
<keyword evidence="9" id="KW-1185">Reference proteome</keyword>
<feature type="transmembrane region" description="Helical" evidence="7">
    <location>
        <begin position="351"/>
        <end position="372"/>
    </location>
</feature>
<dbReference type="EMBL" id="CP036269">
    <property type="protein sequence ID" value="QDT43271.1"/>
    <property type="molecule type" value="Genomic_DNA"/>
</dbReference>
<evidence type="ECO:0000313" key="8">
    <source>
        <dbReference type="EMBL" id="QDT43271.1"/>
    </source>
</evidence>
<dbReference type="OrthoDB" id="9772725at2"/>
<sequence length="463" mass="51556">MAQAKYQTAPVPQTTMPSGIPYIVGNEAAERFSFYGMRGILVVFMTQYMLSASGETDHMSGTEATAVFHYFVASAYFFPLLGSILSDVFWGKYKTIMLLSVVYCLGHLALAIDETRMGLFLGLTLIAIGSGGIKPCVSAHVGDQFGKQNQHLLSKIFGWFYIAINLGAFVSSLLIPEILKAYGPHYAFGLPGVLMLIATILFWMGRNQFVHIPPSGWKKFRTETLGKEGIQAILNLSVLFYVFVPIFWSLFDQTGSTWVLQATQMKTVSIGEFEIKAAQIQAFNPFFILVLVPTFNYVVYPLIDQVFPLTPLRKISIGFFLTAASFAIVALIQLAIDRSPDNPPNMLWQAVPYLVITAGEVMISITCLEFAYTQAPTSMKSFIMSLYLLSVTVGNLLTSGVNEFIMIDEKTSRLEGADYFWFFSGLMFVAAVLFVFVARFYRGKTYIQEEESDIAQAQEEGIQ</sequence>
<dbReference type="GO" id="GO:0022857">
    <property type="term" value="F:transmembrane transporter activity"/>
    <property type="evidence" value="ECO:0007669"/>
    <property type="project" value="InterPro"/>
</dbReference>
<feature type="transmembrane region" description="Helical" evidence="7">
    <location>
        <begin position="96"/>
        <end position="112"/>
    </location>
</feature>
<dbReference type="CDD" id="cd17347">
    <property type="entry name" value="MFS_SLC15A1_2_like"/>
    <property type="match status" value="1"/>
</dbReference>
<evidence type="ECO:0000256" key="4">
    <source>
        <dbReference type="ARBA" id="ARBA00022989"/>
    </source>
</evidence>
<dbReference type="KEGG" id="gaz:Pan241w_33710"/>
<keyword evidence="4 7" id="KW-1133">Transmembrane helix</keyword>
<gene>
    <name evidence="8" type="primary">dtpT</name>
    <name evidence="8" type="ORF">Pan241w_33710</name>
</gene>
<reference evidence="8 9" key="1">
    <citation type="submission" date="2019-02" db="EMBL/GenBank/DDBJ databases">
        <title>Deep-cultivation of Planctomycetes and their phenomic and genomic characterization uncovers novel biology.</title>
        <authorList>
            <person name="Wiegand S."/>
            <person name="Jogler M."/>
            <person name="Boedeker C."/>
            <person name="Pinto D."/>
            <person name="Vollmers J."/>
            <person name="Rivas-Marin E."/>
            <person name="Kohn T."/>
            <person name="Peeters S.H."/>
            <person name="Heuer A."/>
            <person name="Rast P."/>
            <person name="Oberbeckmann S."/>
            <person name="Bunk B."/>
            <person name="Jeske O."/>
            <person name="Meyerdierks A."/>
            <person name="Storesund J.E."/>
            <person name="Kallscheuer N."/>
            <person name="Luecker S."/>
            <person name="Lage O.M."/>
            <person name="Pohl T."/>
            <person name="Merkel B.J."/>
            <person name="Hornburger P."/>
            <person name="Mueller R.-W."/>
            <person name="Bruemmer F."/>
            <person name="Labrenz M."/>
            <person name="Spormann A.M."/>
            <person name="Op den Camp H."/>
            <person name="Overmann J."/>
            <person name="Amann R."/>
            <person name="Jetten M.S.M."/>
            <person name="Mascher T."/>
            <person name="Medema M.H."/>
            <person name="Devos D.P."/>
            <person name="Kaster A.-K."/>
            <person name="Ovreas L."/>
            <person name="Rohde M."/>
            <person name="Galperin M.Y."/>
            <person name="Jogler C."/>
        </authorList>
    </citation>
    <scope>NUCLEOTIDE SEQUENCE [LARGE SCALE GENOMIC DNA]</scope>
    <source>
        <strain evidence="8 9">Pan241w</strain>
    </source>
</reference>
<dbReference type="AlphaFoldDB" id="A0A517RHB5"/>
<keyword evidence="3 6" id="KW-0812">Transmembrane</keyword>
<feature type="transmembrane region" description="Helical" evidence="7">
    <location>
        <begin position="315"/>
        <end position="336"/>
    </location>
</feature>
<evidence type="ECO:0000256" key="6">
    <source>
        <dbReference type="RuleBase" id="RU003755"/>
    </source>
</evidence>
<feature type="transmembrane region" description="Helical" evidence="7">
    <location>
        <begin position="158"/>
        <end position="179"/>
    </location>
</feature>
<feature type="transmembrane region" description="Helical" evidence="7">
    <location>
        <begin position="419"/>
        <end position="441"/>
    </location>
</feature>
<evidence type="ECO:0000256" key="5">
    <source>
        <dbReference type="ARBA" id="ARBA00023136"/>
    </source>
</evidence>
<dbReference type="InterPro" id="IPR018456">
    <property type="entry name" value="PTR2_symporter_CS"/>
</dbReference>
<dbReference type="InterPro" id="IPR000109">
    <property type="entry name" value="POT_fam"/>
</dbReference>
<dbReference type="InterPro" id="IPR036259">
    <property type="entry name" value="MFS_trans_sf"/>
</dbReference>
<evidence type="ECO:0000256" key="3">
    <source>
        <dbReference type="ARBA" id="ARBA00022692"/>
    </source>
</evidence>
<dbReference type="PANTHER" id="PTHR11654">
    <property type="entry name" value="OLIGOPEPTIDE TRANSPORTER-RELATED"/>
    <property type="match status" value="1"/>
</dbReference>
<dbReference type="GO" id="GO:0016020">
    <property type="term" value="C:membrane"/>
    <property type="evidence" value="ECO:0007669"/>
    <property type="project" value="UniProtKB-SubCell"/>
</dbReference>
<organism evidence="8 9">
    <name type="scientific">Gimesia alba</name>
    <dbReference type="NCBI Taxonomy" id="2527973"/>
    <lineage>
        <taxon>Bacteria</taxon>
        <taxon>Pseudomonadati</taxon>
        <taxon>Planctomycetota</taxon>
        <taxon>Planctomycetia</taxon>
        <taxon>Planctomycetales</taxon>
        <taxon>Planctomycetaceae</taxon>
        <taxon>Gimesia</taxon>
    </lineage>
</organism>
<dbReference type="Gene3D" id="1.20.1250.20">
    <property type="entry name" value="MFS general substrate transporter like domains"/>
    <property type="match status" value="2"/>
</dbReference>
<keyword evidence="5 7" id="KW-0472">Membrane</keyword>